<dbReference type="GeneID" id="70192150"/>
<keyword evidence="3" id="KW-1185">Reference proteome</keyword>
<evidence type="ECO:0000256" key="1">
    <source>
        <dbReference type="SAM" id="Coils"/>
    </source>
</evidence>
<organism evidence="2 3">
    <name type="scientific">Microdochium trichocladiopsis</name>
    <dbReference type="NCBI Taxonomy" id="1682393"/>
    <lineage>
        <taxon>Eukaryota</taxon>
        <taxon>Fungi</taxon>
        <taxon>Dikarya</taxon>
        <taxon>Ascomycota</taxon>
        <taxon>Pezizomycotina</taxon>
        <taxon>Sordariomycetes</taxon>
        <taxon>Xylariomycetidae</taxon>
        <taxon>Xylariales</taxon>
        <taxon>Microdochiaceae</taxon>
        <taxon>Microdochium</taxon>
    </lineage>
</organism>
<dbReference type="RefSeq" id="XP_046011309.1">
    <property type="nucleotide sequence ID" value="XM_046162604.1"/>
</dbReference>
<name>A0A9P9BSN7_9PEZI</name>
<evidence type="ECO:0000313" key="2">
    <source>
        <dbReference type="EMBL" id="KAH7029021.1"/>
    </source>
</evidence>
<accession>A0A9P9BSN7</accession>
<protein>
    <submittedName>
        <fullName evidence="2">Uncharacterized protein</fullName>
    </submittedName>
</protein>
<feature type="coiled-coil region" evidence="1">
    <location>
        <begin position="133"/>
        <end position="160"/>
    </location>
</feature>
<dbReference type="Proteomes" id="UP000756346">
    <property type="component" value="Unassembled WGS sequence"/>
</dbReference>
<gene>
    <name evidence="2" type="ORF">B0I36DRAFT_431919</name>
</gene>
<dbReference type="EMBL" id="JAGTJQ010000006">
    <property type="protein sequence ID" value="KAH7029021.1"/>
    <property type="molecule type" value="Genomic_DNA"/>
</dbReference>
<comment type="caution">
    <text evidence="2">The sequence shown here is derived from an EMBL/GenBank/DDBJ whole genome shotgun (WGS) entry which is preliminary data.</text>
</comment>
<dbReference type="AlphaFoldDB" id="A0A9P9BSN7"/>
<keyword evidence="1" id="KW-0175">Coiled coil</keyword>
<reference evidence="2" key="1">
    <citation type="journal article" date="2021" name="Nat. Commun.">
        <title>Genetic determinants of endophytism in the Arabidopsis root mycobiome.</title>
        <authorList>
            <person name="Mesny F."/>
            <person name="Miyauchi S."/>
            <person name="Thiergart T."/>
            <person name="Pickel B."/>
            <person name="Atanasova L."/>
            <person name="Karlsson M."/>
            <person name="Huettel B."/>
            <person name="Barry K.W."/>
            <person name="Haridas S."/>
            <person name="Chen C."/>
            <person name="Bauer D."/>
            <person name="Andreopoulos W."/>
            <person name="Pangilinan J."/>
            <person name="LaButti K."/>
            <person name="Riley R."/>
            <person name="Lipzen A."/>
            <person name="Clum A."/>
            <person name="Drula E."/>
            <person name="Henrissat B."/>
            <person name="Kohler A."/>
            <person name="Grigoriev I.V."/>
            <person name="Martin F.M."/>
            <person name="Hacquard S."/>
        </authorList>
    </citation>
    <scope>NUCLEOTIDE SEQUENCE</scope>
    <source>
        <strain evidence="2">MPI-CAGE-CH-0230</strain>
    </source>
</reference>
<evidence type="ECO:0000313" key="3">
    <source>
        <dbReference type="Proteomes" id="UP000756346"/>
    </source>
</evidence>
<feature type="coiled-coil region" evidence="1">
    <location>
        <begin position="45"/>
        <end position="86"/>
    </location>
</feature>
<proteinExistence type="predicted"/>
<sequence length="286" mass="32436">MESPTWQGHHSCLKTEAQVEKTLFHEARPNCDEALHGGNIATRQLEELKATVSQAQQSITALGAEVAAKETLITALRQKLAALESDSANQSQLHRLEALHREQDHAELRVQMNNLGQDLGKFKAEAAVNLKLANQRQKKLAEYEDIIKELREEAKTTAEALSSISRVKDKRPQNIELYDLRMQLQRSNNALEANRVLTSKALNGWRAEKPAGYVTSSSHEDWKAFAYFLLQFSDAAIKRLVHNIRGTRRFWMETPRLQIILRSSRDHMLPQDLGRGQAKTCALRPK</sequence>